<keyword evidence="1" id="KW-0732">Signal</keyword>
<evidence type="ECO:0000256" key="1">
    <source>
        <dbReference type="SAM" id="SignalP"/>
    </source>
</evidence>
<dbReference type="EMBL" id="JAHKSW010000006">
    <property type="protein sequence ID" value="KAG7330789.1"/>
    <property type="molecule type" value="Genomic_DNA"/>
</dbReference>
<gene>
    <name evidence="2" type="ORF">KOW79_004758</name>
</gene>
<dbReference type="OrthoDB" id="8950431at2759"/>
<protein>
    <submittedName>
        <fullName evidence="2">Uncharacterized protein</fullName>
    </submittedName>
</protein>
<organism evidence="2 3">
    <name type="scientific">Hemibagrus wyckioides</name>
    <dbReference type="NCBI Taxonomy" id="337641"/>
    <lineage>
        <taxon>Eukaryota</taxon>
        <taxon>Metazoa</taxon>
        <taxon>Chordata</taxon>
        <taxon>Craniata</taxon>
        <taxon>Vertebrata</taxon>
        <taxon>Euteleostomi</taxon>
        <taxon>Actinopterygii</taxon>
        <taxon>Neopterygii</taxon>
        <taxon>Teleostei</taxon>
        <taxon>Ostariophysi</taxon>
        <taxon>Siluriformes</taxon>
        <taxon>Bagridae</taxon>
        <taxon>Hemibagrus</taxon>
    </lineage>
</organism>
<evidence type="ECO:0000313" key="3">
    <source>
        <dbReference type="Proteomes" id="UP000824219"/>
    </source>
</evidence>
<accession>A0A9D3NYC0</accession>
<comment type="caution">
    <text evidence="2">The sequence shown here is derived from an EMBL/GenBank/DDBJ whole genome shotgun (WGS) entry which is preliminary data.</text>
</comment>
<reference evidence="2 3" key="1">
    <citation type="submission" date="2021-06" db="EMBL/GenBank/DDBJ databases">
        <title>Chromosome-level genome assembly of the red-tail catfish (Hemibagrus wyckioides).</title>
        <authorList>
            <person name="Shao F."/>
        </authorList>
    </citation>
    <scope>NUCLEOTIDE SEQUENCE [LARGE SCALE GENOMIC DNA]</scope>
    <source>
        <strain evidence="2">EC202008001</strain>
        <tissue evidence="2">Blood</tissue>
    </source>
</reference>
<feature type="chain" id="PRO_5039238310" evidence="1">
    <location>
        <begin position="16"/>
        <end position="146"/>
    </location>
</feature>
<evidence type="ECO:0000313" key="2">
    <source>
        <dbReference type="EMBL" id="KAG7330789.1"/>
    </source>
</evidence>
<sequence length="146" mass="16203">MLLWISLLCLQSTRGQTKPDITSPGLASGIVLRDQPGLLITNCRTHTQKVLFNLPDQNMWIQVEPAEKRDTVRDDAEPQRDLTGCPTILIHLPSNPHEPPASRPFRQLLAKDIPYRLLLVQKGGTVASPGQLTCSWGPSHPSQKLN</sequence>
<dbReference type="AlphaFoldDB" id="A0A9D3NYC0"/>
<name>A0A9D3NYC0_9TELE</name>
<keyword evidence="3" id="KW-1185">Reference proteome</keyword>
<dbReference type="Proteomes" id="UP000824219">
    <property type="component" value="Linkage Group LG06"/>
</dbReference>
<feature type="signal peptide" evidence="1">
    <location>
        <begin position="1"/>
        <end position="15"/>
    </location>
</feature>
<proteinExistence type="predicted"/>